<feature type="domain" description="RING-type" evidence="7">
    <location>
        <begin position="16"/>
        <end position="64"/>
    </location>
</feature>
<dbReference type="GO" id="GO:0008270">
    <property type="term" value="F:zinc ion binding"/>
    <property type="evidence" value="ECO:0007669"/>
    <property type="project" value="UniProtKB-KW"/>
</dbReference>
<dbReference type="CDD" id="cd16564">
    <property type="entry name" value="RING-HC_RNF222"/>
    <property type="match status" value="1"/>
</dbReference>
<dbReference type="GeneTree" id="ENSGT00390000002856"/>
<keyword evidence="2 4" id="KW-0863">Zinc-finger</keyword>
<dbReference type="PANTHER" id="PTHR47095:SF1">
    <property type="entry name" value="RING FINGER PROTEIN 222"/>
    <property type="match status" value="1"/>
</dbReference>
<proteinExistence type="predicted"/>
<evidence type="ECO:0000313" key="8">
    <source>
        <dbReference type="Ensembl" id="ENSHCOP00000008720.1"/>
    </source>
</evidence>
<feature type="region of interest" description="Disordered" evidence="5">
    <location>
        <begin position="74"/>
        <end position="126"/>
    </location>
</feature>
<dbReference type="InterPro" id="IPR017907">
    <property type="entry name" value="Znf_RING_CS"/>
</dbReference>
<evidence type="ECO:0000256" key="3">
    <source>
        <dbReference type="ARBA" id="ARBA00022833"/>
    </source>
</evidence>
<keyword evidence="6" id="KW-1133">Transmembrane helix</keyword>
<dbReference type="OMA" id="TRSFCCR"/>
<dbReference type="PROSITE" id="PS50089">
    <property type="entry name" value="ZF_RING_2"/>
    <property type="match status" value="1"/>
</dbReference>
<dbReference type="PANTHER" id="PTHR47095">
    <property type="entry name" value="RING FINGER PROTEIN 222"/>
    <property type="match status" value="1"/>
</dbReference>
<dbReference type="Ensembl" id="ENSHCOT00000014711.1">
    <property type="protein sequence ID" value="ENSHCOP00000008720.1"/>
    <property type="gene ID" value="ENSHCOG00000011039.1"/>
</dbReference>
<evidence type="ECO:0000313" key="9">
    <source>
        <dbReference type="Proteomes" id="UP000264820"/>
    </source>
</evidence>
<dbReference type="InterPro" id="IPR001841">
    <property type="entry name" value="Znf_RING"/>
</dbReference>
<dbReference type="AlphaFoldDB" id="A0A3Q2XV29"/>
<feature type="transmembrane region" description="Helical" evidence="6">
    <location>
        <begin position="171"/>
        <end position="195"/>
    </location>
</feature>
<evidence type="ECO:0000256" key="6">
    <source>
        <dbReference type="SAM" id="Phobius"/>
    </source>
</evidence>
<dbReference type="SMART" id="SM00184">
    <property type="entry name" value="RING"/>
    <property type="match status" value="1"/>
</dbReference>
<feature type="compositionally biased region" description="Low complexity" evidence="5">
    <location>
        <begin position="115"/>
        <end position="126"/>
    </location>
</feature>
<keyword evidence="9" id="KW-1185">Reference proteome</keyword>
<protein>
    <submittedName>
        <fullName evidence="8">Ring finger protein 222</fullName>
    </submittedName>
</protein>
<evidence type="ECO:0000256" key="2">
    <source>
        <dbReference type="ARBA" id="ARBA00022771"/>
    </source>
</evidence>
<dbReference type="InterPro" id="IPR013083">
    <property type="entry name" value="Znf_RING/FYVE/PHD"/>
</dbReference>
<evidence type="ECO:0000256" key="4">
    <source>
        <dbReference type="PROSITE-ProRule" id="PRU00175"/>
    </source>
</evidence>
<dbReference type="Gene3D" id="3.30.40.10">
    <property type="entry name" value="Zinc/RING finger domain, C3HC4 (zinc finger)"/>
    <property type="match status" value="1"/>
</dbReference>
<dbReference type="Proteomes" id="UP000264820">
    <property type="component" value="Unplaced"/>
</dbReference>
<evidence type="ECO:0000256" key="1">
    <source>
        <dbReference type="ARBA" id="ARBA00022723"/>
    </source>
</evidence>
<reference evidence="8" key="1">
    <citation type="submission" date="2025-08" db="UniProtKB">
        <authorList>
            <consortium name="Ensembl"/>
        </authorList>
    </citation>
    <scope>IDENTIFICATION</scope>
</reference>
<reference evidence="8" key="2">
    <citation type="submission" date="2025-09" db="UniProtKB">
        <authorList>
            <consortium name="Ensembl"/>
        </authorList>
    </citation>
    <scope>IDENTIFICATION</scope>
</reference>
<keyword evidence="1" id="KW-0479">Metal-binding</keyword>
<dbReference type="PROSITE" id="PS00518">
    <property type="entry name" value="ZF_RING_1"/>
    <property type="match status" value="1"/>
</dbReference>
<dbReference type="SUPFAM" id="SSF57850">
    <property type="entry name" value="RING/U-box"/>
    <property type="match status" value="1"/>
</dbReference>
<organism evidence="8 9">
    <name type="scientific">Hippocampus comes</name>
    <name type="common">Tiger tail seahorse</name>
    <dbReference type="NCBI Taxonomy" id="109280"/>
    <lineage>
        <taxon>Eukaryota</taxon>
        <taxon>Metazoa</taxon>
        <taxon>Chordata</taxon>
        <taxon>Craniata</taxon>
        <taxon>Vertebrata</taxon>
        <taxon>Euteleostomi</taxon>
        <taxon>Actinopterygii</taxon>
        <taxon>Neopterygii</taxon>
        <taxon>Teleostei</taxon>
        <taxon>Neoteleostei</taxon>
        <taxon>Acanthomorphata</taxon>
        <taxon>Syngnathiaria</taxon>
        <taxon>Syngnathiformes</taxon>
        <taxon>Syngnathoidei</taxon>
        <taxon>Syngnathidae</taxon>
        <taxon>Hippocampus</taxon>
    </lineage>
</organism>
<keyword evidence="6" id="KW-0812">Transmembrane</keyword>
<name>A0A3Q2XV29_HIPCM</name>
<dbReference type="Pfam" id="PF00097">
    <property type="entry name" value="zf-C3HC4"/>
    <property type="match status" value="1"/>
</dbReference>
<evidence type="ECO:0000256" key="5">
    <source>
        <dbReference type="SAM" id="MobiDB-lite"/>
    </source>
</evidence>
<dbReference type="InterPro" id="IPR042973">
    <property type="entry name" value="RNF222"/>
</dbReference>
<sequence>MSLHKDDEPPGDTRECPVCFESPRGTERTLSCGHAFCHDCLVKLLLSIQVEGQTRHTLACPVCRHLTFIRKRQNEPPALAEGKGEPEEDAERGGQTLEVPAGTPLTRLDDDSDEAAPAAASLSGPRGSSEVFVIDARGRPMTEDDAFGVVLTAVRRPRRRGRRLCSTARCLAVLLSAFTTMALVAAVLPWILLLLKKQKKKV</sequence>
<dbReference type="InterPro" id="IPR018957">
    <property type="entry name" value="Znf_C3HC4_RING-type"/>
</dbReference>
<keyword evidence="6" id="KW-0472">Membrane</keyword>
<accession>A0A3Q2XV29</accession>
<evidence type="ECO:0000259" key="7">
    <source>
        <dbReference type="PROSITE" id="PS50089"/>
    </source>
</evidence>
<keyword evidence="3" id="KW-0862">Zinc</keyword>